<name>A0ABV3G8B9_MICGL</name>
<evidence type="ECO:0000256" key="7">
    <source>
        <dbReference type="ARBA" id="ARBA00022962"/>
    </source>
</evidence>
<keyword evidence="10" id="KW-0436">Ligase</keyword>
<dbReference type="PANTHER" id="PTHR43284:SF1">
    <property type="entry name" value="ASPARAGINE SYNTHETASE"/>
    <property type="match status" value="1"/>
</dbReference>
<feature type="domain" description="Glutamine amidotransferase type-2" evidence="9">
    <location>
        <begin position="2"/>
        <end position="220"/>
    </location>
</feature>
<dbReference type="GO" id="GO:0004066">
    <property type="term" value="F:asparagine synthase (glutamine-hydrolyzing) activity"/>
    <property type="evidence" value="ECO:0007669"/>
    <property type="project" value="UniProtKB-EC"/>
</dbReference>
<dbReference type="InterPro" id="IPR017932">
    <property type="entry name" value="GATase_2_dom"/>
</dbReference>
<evidence type="ECO:0000256" key="8">
    <source>
        <dbReference type="ARBA" id="ARBA00048741"/>
    </source>
</evidence>
<protein>
    <recommendedName>
        <fullName evidence="3">asparagine synthase (glutamine-hydrolyzing)</fullName>
        <ecNumber evidence="3">6.3.5.4</ecNumber>
    </recommendedName>
</protein>
<dbReference type="Gene3D" id="3.60.20.10">
    <property type="entry name" value="Glutamine Phosphoribosylpyrophosphate, subunit 1, domain 1"/>
    <property type="match status" value="1"/>
</dbReference>
<dbReference type="InterPro" id="IPR001962">
    <property type="entry name" value="Asn_synthase"/>
</dbReference>
<comment type="similarity">
    <text evidence="2">Belongs to the asparagine synthetase family.</text>
</comment>
<dbReference type="Pfam" id="PF00733">
    <property type="entry name" value="Asn_synthase"/>
    <property type="match status" value="1"/>
</dbReference>
<dbReference type="NCBIfam" id="TIGR01536">
    <property type="entry name" value="asn_synth_AEB"/>
    <property type="match status" value="1"/>
</dbReference>
<keyword evidence="5" id="KW-0067">ATP-binding</keyword>
<accession>A0ABV3G8B9</accession>
<dbReference type="RefSeq" id="WP_358129891.1">
    <property type="nucleotide sequence ID" value="NZ_JBFALK010000002.1"/>
</dbReference>
<evidence type="ECO:0000256" key="1">
    <source>
        <dbReference type="ARBA" id="ARBA00005187"/>
    </source>
</evidence>
<comment type="caution">
    <text evidence="10">The sequence shown here is derived from an EMBL/GenBank/DDBJ whole genome shotgun (WGS) entry which is preliminary data.</text>
</comment>
<gene>
    <name evidence="10" type="primary">asnB</name>
    <name evidence="10" type="ORF">AB0I59_04320</name>
</gene>
<proteinExistence type="inferred from homology"/>
<dbReference type="InterPro" id="IPR029055">
    <property type="entry name" value="Ntn_hydrolases_N"/>
</dbReference>
<keyword evidence="7" id="KW-0315">Glutamine amidotransferase</keyword>
<evidence type="ECO:0000256" key="2">
    <source>
        <dbReference type="ARBA" id="ARBA00005752"/>
    </source>
</evidence>
<keyword evidence="6" id="KW-0061">Asparagine biosynthesis</keyword>
<dbReference type="SUPFAM" id="SSF52402">
    <property type="entry name" value="Adenine nucleotide alpha hydrolases-like"/>
    <property type="match status" value="1"/>
</dbReference>
<dbReference type="InterPro" id="IPR014729">
    <property type="entry name" value="Rossmann-like_a/b/a_fold"/>
</dbReference>
<keyword evidence="11" id="KW-1185">Reference proteome</keyword>
<dbReference type="SUPFAM" id="SSF56235">
    <property type="entry name" value="N-terminal nucleophile aminohydrolases (Ntn hydrolases)"/>
    <property type="match status" value="1"/>
</dbReference>
<evidence type="ECO:0000256" key="4">
    <source>
        <dbReference type="ARBA" id="ARBA00022741"/>
    </source>
</evidence>
<evidence type="ECO:0000313" key="10">
    <source>
        <dbReference type="EMBL" id="MEV0967837.1"/>
    </source>
</evidence>
<dbReference type="PROSITE" id="PS51278">
    <property type="entry name" value="GATASE_TYPE_2"/>
    <property type="match status" value="1"/>
</dbReference>
<dbReference type="EMBL" id="JBFALK010000002">
    <property type="protein sequence ID" value="MEV0967837.1"/>
    <property type="molecule type" value="Genomic_DNA"/>
</dbReference>
<comment type="pathway">
    <text evidence="1">Amino-acid biosynthesis; L-asparagine biosynthesis; L-asparagine from L-aspartate (L-Gln route): step 1/1.</text>
</comment>
<dbReference type="PANTHER" id="PTHR43284">
    <property type="entry name" value="ASPARAGINE SYNTHETASE (GLUTAMINE-HYDROLYZING)"/>
    <property type="match status" value="1"/>
</dbReference>
<evidence type="ECO:0000313" key="11">
    <source>
        <dbReference type="Proteomes" id="UP001551675"/>
    </source>
</evidence>
<evidence type="ECO:0000256" key="6">
    <source>
        <dbReference type="ARBA" id="ARBA00022888"/>
    </source>
</evidence>
<dbReference type="InterPro" id="IPR006426">
    <property type="entry name" value="Asn_synth_AEB"/>
</dbReference>
<keyword evidence="4" id="KW-0547">Nucleotide-binding</keyword>
<dbReference type="CDD" id="cd00712">
    <property type="entry name" value="AsnB"/>
    <property type="match status" value="1"/>
</dbReference>
<sequence>MCGIAGHVDFERDLTGRRATATATATAMSETMACRGPDAEGLWTDGHAALAHRRLAVIDLAGSAQPMVAERDGGGPAVLTYNGEIYNYRELRSELAARGHRFRTDGDTEVVLRAYLEWGEDVGNHLNGIFAFAVWDAHEQALLLVRDHFGVKPLFYHRGQEGRVYFASEPKALFATGEVEARADADSLREAFSQVWTPGHTVFAGIHEVRPGHVVRVDRSGIRHRRYWALQARPHTDDLPATVDTVRGMLEEIIAAQLVADVPVGSLLSGGLDSSVMTALAARHRRAAGEEPIRSFSVTFTRYTERFRADEVRDTPDAPFARMVAEHVASLHTPVVITPERLAEPGVRLATVLAQDRPSPLGDMDASLYELFQQVRGHSTVALCGEGADEVFGGYHWAWVPELIDVEAFPWIAFYQFFCPGAGLGSGLLDPGLLKLLDLEGYGADRYREAVAEVPRLPGESGRERRMREITHMHLTRWMQHLLTRDDRISMAVGLEVRVPYVDPRLVEYVFNAPWSMKSHDGREKALLRAAGADLLPEQVLNRQKSPFPVTQDPLYTRYLSRSLTEILDDPGQPAHPLVDVQAARAVLAAPEKLENGPIAWVNRTHIEMVLTLNAWLRHYRVRLDLG</sequence>
<comment type="catalytic activity">
    <reaction evidence="8">
        <text>L-aspartate + L-glutamine + ATP + H2O = L-asparagine + L-glutamate + AMP + diphosphate + H(+)</text>
        <dbReference type="Rhea" id="RHEA:12228"/>
        <dbReference type="ChEBI" id="CHEBI:15377"/>
        <dbReference type="ChEBI" id="CHEBI:15378"/>
        <dbReference type="ChEBI" id="CHEBI:29985"/>
        <dbReference type="ChEBI" id="CHEBI:29991"/>
        <dbReference type="ChEBI" id="CHEBI:30616"/>
        <dbReference type="ChEBI" id="CHEBI:33019"/>
        <dbReference type="ChEBI" id="CHEBI:58048"/>
        <dbReference type="ChEBI" id="CHEBI:58359"/>
        <dbReference type="ChEBI" id="CHEBI:456215"/>
        <dbReference type="EC" id="6.3.5.4"/>
    </reaction>
</comment>
<evidence type="ECO:0000256" key="3">
    <source>
        <dbReference type="ARBA" id="ARBA00012737"/>
    </source>
</evidence>
<keyword evidence="6" id="KW-0028">Amino-acid biosynthesis</keyword>
<reference evidence="10 11" key="1">
    <citation type="submission" date="2024-06" db="EMBL/GenBank/DDBJ databases">
        <title>The Natural Products Discovery Center: Release of the First 8490 Sequenced Strains for Exploring Actinobacteria Biosynthetic Diversity.</title>
        <authorList>
            <person name="Kalkreuter E."/>
            <person name="Kautsar S.A."/>
            <person name="Yang D."/>
            <person name="Bader C.D."/>
            <person name="Teijaro C.N."/>
            <person name="Fluegel L."/>
            <person name="Davis C.M."/>
            <person name="Simpson J.R."/>
            <person name="Lauterbach L."/>
            <person name="Steele A.D."/>
            <person name="Gui C."/>
            <person name="Meng S."/>
            <person name="Li G."/>
            <person name="Viehrig K."/>
            <person name="Ye F."/>
            <person name="Su P."/>
            <person name="Kiefer A.F."/>
            <person name="Nichols A."/>
            <person name="Cepeda A.J."/>
            <person name="Yan W."/>
            <person name="Fan B."/>
            <person name="Jiang Y."/>
            <person name="Adhikari A."/>
            <person name="Zheng C.-J."/>
            <person name="Schuster L."/>
            <person name="Cowan T.M."/>
            <person name="Smanski M.J."/>
            <person name="Chevrette M.G."/>
            <person name="De Carvalho L.P.S."/>
            <person name="Shen B."/>
        </authorList>
    </citation>
    <scope>NUCLEOTIDE SEQUENCE [LARGE SCALE GENOMIC DNA]</scope>
    <source>
        <strain evidence="10 11">NPDC050100</strain>
    </source>
</reference>
<dbReference type="CDD" id="cd01991">
    <property type="entry name" value="Asn_synthase_B_C"/>
    <property type="match status" value="1"/>
</dbReference>
<dbReference type="InterPro" id="IPR051786">
    <property type="entry name" value="ASN_synthetase/amidase"/>
</dbReference>
<dbReference type="Pfam" id="PF13537">
    <property type="entry name" value="GATase_7"/>
    <property type="match status" value="1"/>
</dbReference>
<dbReference type="EC" id="6.3.5.4" evidence="3"/>
<organism evidence="10 11">
    <name type="scientific">Microtetraspora glauca</name>
    <dbReference type="NCBI Taxonomy" id="1996"/>
    <lineage>
        <taxon>Bacteria</taxon>
        <taxon>Bacillati</taxon>
        <taxon>Actinomycetota</taxon>
        <taxon>Actinomycetes</taxon>
        <taxon>Streptosporangiales</taxon>
        <taxon>Streptosporangiaceae</taxon>
        <taxon>Microtetraspora</taxon>
    </lineage>
</organism>
<dbReference type="Gene3D" id="3.40.50.620">
    <property type="entry name" value="HUPs"/>
    <property type="match status" value="1"/>
</dbReference>
<dbReference type="Proteomes" id="UP001551675">
    <property type="component" value="Unassembled WGS sequence"/>
</dbReference>
<evidence type="ECO:0000259" key="9">
    <source>
        <dbReference type="PROSITE" id="PS51278"/>
    </source>
</evidence>
<dbReference type="InterPro" id="IPR033738">
    <property type="entry name" value="AsnB_N"/>
</dbReference>
<evidence type="ECO:0000256" key="5">
    <source>
        <dbReference type="ARBA" id="ARBA00022840"/>
    </source>
</evidence>
<dbReference type="PIRSF" id="PIRSF001589">
    <property type="entry name" value="Asn_synthetase_glu-h"/>
    <property type="match status" value="1"/>
</dbReference>